<dbReference type="InterPro" id="IPR029069">
    <property type="entry name" value="HotDog_dom_sf"/>
</dbReference>
<evidence type="ECO:0000313" key="4">
    <source>
        <dbReference type="Proteomes" id="UP000635726"/>
    </source>
</evidence>
<comment type="similarity">
    <text evidence="1">Belongs to the 4-hydroxybenzoyl-CoA thioesterase family.</text>
</comment>
<evidence type="ECO:0000256" key="1">
    <source>
        <dbReference type="ARBA" id="ARBA00005953"/>
    </source>
</evidence>
<organism evidence="3 4">
    <name type="scientific">Deinococcus aquiradiocola</name>
    <dbReference type="NCBI Taxonomy" id="393059"/>
    <lineage>
        <taxon>Bacteria</taxon>
        <taxon>Thermotogati</taxon>
        <taxon>Deinococcota</taxon>
        <taxon>Deinococci</taxon>
        <taxon>Deinococcales</taxon>
        <taxon>Deinococcaceae</taxon>
        <taxon>Deinococcus</taxon>
    </lineage>
</organism>
<dbReference type="Proteomes" id="UP000635726">
    <property type="component" value="Unassembled WGS sequence"/>
</dbReference>
<name>A0A917USC7_9DEIO</name>
<dbReference type="Pfam" id="PF13279">
    <property type="entry name" value="4HBT_2"/>
    <property type="match status" value="1"/>
</dbReference>
<dbReference type="EMBL" id="BMOE01000010">
    <property type="protein sequence ID" value="GGJ81739.1"/>
    <property type="molecule type" value="Genomic_DNA"/>
</dbReference>
<evidence type="ECO:0000256" key="2">
    <source>
        <dbReference type="ARBA" id="ARBA00022801"/>
    </source>
</evidence>
<reference evidence="3" key="1">
    <citation type="journal article" date="2014" name="Int. J. Syst. Evol. Microbiol.">
        <title>Complete genome sequence of Corynebacterium casei LMG S-19264T (=DSM 44701T), isolated from a smear-ripened cheese.</title>
        <authorList>
            <consortium name="US DOE Joint Genome Institute (JGI-PGF)"/>
            <person name="Walter F."/>
            <person name="Albersmeier A."/>
            <person name="Kalinowski J."/>
            <person name="Ruckert C."/>
        </authorList>
    </citation>
    <scope>NUCLEOTIDE SEQUENCE</scope>
    <source>
        <strain evidence="3">JCM 14371</strain>
    </source>
</reference>
<dbReference type="Gene3D" id="3.10.129.10">
    <property type="entry name" value="Hotdog Thioesterase"/>
    <property type="match status" value="1"/>
</dbReference>
<dbReference type="SUPFAM" id="SSF54637">
    <property type="entry name" value="Thioesterase/thiol ester dehydrase-isomerase"/>
    <property type="match status" value="1"/>
</dbReference>
<dbReference type="PANTHER" id="PTHR31793">
    <property type="entry name" value="4-HYDROXYBENZOYL-COA THIOESTERASE FAMILY MEMBER"/>
    <property type="match status" value="1"/>
</dbReference>
<dbReference type="AlphaFoldDB" id="A0A917USC7"/>
<proteinExistence type="inferred from homology"/>
<sequence length="153" mass="16981">MGYPERMTATRRPLGDYPYTHALQTRWSDNDVYGHVNNVTYYAYFDTAVNAFLIREGPLDPERGDVIGLVVETGCQYFSSLSFPDALTVGVAVERLGNSSVRYRLGVFRAGQDEPCAQGHFVHVYVDRGTRRPVPLPGPLRAALASLQVEPST</sequence>
<dbReference type="PANTHER" id="PTHR31793:SF27">
    <property type="entry name" value="NOVEL THIOESTERASE SUPERFAMILY DOMAIN AND SAPOSIN A-TYPE DOMAIN CONTAINING PROTEIN (0610012H03RIK)"/>
    <property type="match status" value="1"/>
</dbReference>
<dbReference type="GO" id="GO:0047617">
    <property type="term" value="F:fatty acyl-CoA hydrolase activity"/>
    <property type="evidence" value="ECO:0007669"/>
    <property type="project" value="TreeGrafter"/>
</dbReference>
<comment type="caution">
    <text evidence="3">The sequence shown here is derived from an EMBL/GenBank/DDBJ whole genome shotgun (WGS) entry which is preliminary data.</text>
</comment>
<accession>A0A917USC7</accession>
<gene>
    <name evidence="3" type="ORF">GCM10008939_27110</name>
</gene>
<evidence type="ECO:0000313" key="3">
    <source>
        <dbReference type="EMBL" id="GGJ81739.1"/>
    </source>
</evidence>
<dbReference type="CDD" id="cd00586">
    <property type="entry name" value="4HBT"/>
    <property type="match status" value="1"/>
</dbReference>
<keyword evidence="4" id="KW-1185">Reference proteome</keyword>
<dbReference type="InterPro" id="IPR050563">
    <property type="entry name" value="4-hydroxybenzoyl-CoA_TE"/>
</dbReference>
<keyword evidence="2" id="KW-0378">Hydrolase</keyword>
<reference evidence="3" key="2">
    <citation type="submission" date="2020-09" db="EMBL/GenBank/DDBJ databases">
        <authorList>
            <person name="Sun Q."/>
            <person name="Ohkuma M."/>
        </authorList>
    </citation>
    <scope>NUCLEOTIDE SEQUENCE</scope>
    <source>
        <strain evidence="3">JCM 14371</strain>
    </source>
</reference>
<protein>
    <submittedName>
        <fullName evidence="3">Thioesterase</fullName>
    </submittedName>
</protein>